<proteinExistence type="inferred from homology"/>
<keyword evidence="6 9" id="KW-0333">Golgi apparatus</keyword>
<dbReference type="PANTHER" id="PTHR12137:SF54">
    <property type="entry name" value="CARBOHYDRATE SULFOTRANSFERASE"/>
    <property type="match status" value="1"/>
</dbReference>
<keyword evidence="7" id="KW-0472">Membrane</keyword>
<dbReference type="Proteomes" id="UP000678393">
    <property type="component" value="Unassembled WGS sequence"/>
</dbReference>
<evidence type="ECO:0000256" key="3">
    <source>
        <dbReference type="ARBA" id="ARBA00022679"/>
    </source>
</evidence>
<dbReference type="EC" id="2.8.2.-" evidence="9"/>
<evidence type="ECO:0000256" key="2">
    <source>
        <dbReference type="ARBA" id="ARBA00006339"/>
    </source>
</evidence>
<dbReference type="GO" id="GO:0016051">
    <property type="term" value="P:carbohydrate biosynthetic process"/>
    <property type="evidence" value="ECO:0007669"/>
    <property type="project" value="InterPro"/>
</dbReference>
<keyword evidence="4" id="KW-0812">Transmembrane</keyword>
<evidence type="ECO:0000256" key="6">
    <source>
        <dbReference type="ARBA" id="ARBA00023034"/>
    </source>
</evidence>
<organism evidence="10 11">
    <name type="scientific">Candidula unifasciata</name>
    <dbReference type="NCBI Taxonomy" id="100452"/>
    <lineage>
        <taxon>Eukaryota</taxon>
        <taxon>Metazoa</taxon>
        <taxon>Spiralia</taxon>
        <taxon>Lophotrochozoa</taxon>
        <taxon>Mollusca</taxon>
        <taxon>Gastropoda</taxon>
        <taxon>Heterobranchia</taxon>
        <taxon>Euthyneura</taxon>
        <taxon>Panpulmonata</taxon>
        <taxon>Eupulmonata</taxon>
        <taxon>Stylommatophora</taxon>
        <taxon>Helicina</taxon>
        <taxon>Helicoidea</taxon>
        <taxon>Geomitridae</taxon>
        <taxon>Candidula</taxon>
    </lineage>
</organism>
<dbReference type="GO" id="GO:0008146">
    <property type="term" value="F:sulfotransferase activity"/>
    <property type="evidence" value="ECO:0007669"/>
    <property type="project" value="InterPro"/>
</dbReference>
<keyword evidence="9" id="KW-0735">Signal-anchor</keyword>
<dbReference type="InterPro" id="IPR005331">
    <property type="entry name" value="Sulfotransferase"/>
</dbReference>
<evidence type="ECO:0000256" key="8">
    <source>
        <dbReference type="ARBA" id="ARBA00023180"/>
    </source>
</evidence>
<evidence type="ECO:0000256" key="7">
    <source>
        <dbReference type="ARBA" id="ARBA00023136"/>
    </source>
</evidence>
<dbReference type="AlphaFoldDB" id="A0A8S3YL41"/>
<comment type="subcellular location">
    <subcellularLocation>
        <location evidence="1 9">Golgi apparatus membrane</location>
        <topology evidence="1 9">Single-pass type II membrane protein</topology>
    </subcellularLocation>
</comment>
<keyword evidence="3 9" id="KW-0808">Transferase</keyword>
<sequence length="340" mass="40313">TYEQAGVIYCTVPKAGSTFWKRIFIAVNSKVCTWFVCFSMSREEVHSPNHRAAQEGNTNFTKYPIRLVVTRDPYSRLLSAYLDKLYLPALWSLHGVAIAKKRYQHSLSNRRQDFLRKHFNEIAKVFDNNSSKSKCGKYVTFSEFVESSFRIYDKHWWPVHKICNPCKFKPTHIIRMETFSADAKVILSHMKVENIVQRLEGSAQIDEEINIISYFNFHRFYRNFTLAFYKPCLSPKEIAYRLWYNFRWRGYIDPDVDYKLPELTDLKDIEEDFMVQVRAARKSGLQNPNRMKAAKNEFRKKVFLSLSKAIFEKISQVYAMDFELYGFTDIRDELYAYYSS</sequence>
<reference evidence="10" key="1">
    <citation type="submission" date="2021-04" db="EMBL/GenBank/DDBJ databases">
        <authorList>
            <consortium name="Molecular Ecology Group"/>
        </authorList>
    </citation>
    <scope>NUCLEOTIDE SEQUENCE</scope>
</reference>
<evidence type="ECO:0000256" key="1">
    <source>
        <dbReference type="ARBA" id="ARBA00004323"/>
    </source>
</evidence>
<keyword evidence="5" id="KW-1133">Transmembrane helix</keyword>
<dbReference type="Pfam" id="PF03567">
    <property type="entry name" value="Sulfotransfer_2"/>
    <property type="match status" value="1"/>
</dbReference>
<evidence type="ECO:0000313" key="11">
    <source>
        <dbReference type="Proteomes" id="UP000678393"/>
    </source>
</evidence>
<feature type="non-terminal residue" evidence="10">
    <location>
        <position position="340"/>
    </location>
</feature>
<gene>
    <name evidence="10" type="ORF">CUNI_LOCUS1308</name>
</gene>
<dbReference type="EMBL" id="CAJHNH020000159">
    <property type="protein sequence ID" value="CAG5115750.1"/>
    <property type="molecule type" value="Genomic_DNA"/>
</dbReference>
<dbReference type="PANTHER" id="PTHR12137">
    <property type="entry name" value="CARBOHYDRATE SULFOTRANSFERASE"/>
    <property type="match status" value="1"/>
</dbReference>
<evidence type="ECO:0000256" key="5">
    <source>
        <dbReference type="ARBA" id="ARBA00022989"/>
    </source>
</evidence>
<name>A0A8S3YL41_9EUPU</name>
<accession>A0A8S3YL41</accession>
<keyword evidence="8 9" id="KW-0325">Glycoprotein</keyword>
<comment type="similarity">
    <text evidence="2 9">Belongs to the sulfotransferase 2 family.</text>
</comment>
<comment type="caution">
    <text evidence="10">The sequence shown here is derived from an EMBL/GenBank/DDBJ whole genome shotgun (WGS) entry which is preliminary data.</text>
</comment>
<evidence type="ECO:0000256" key="9">
    <source>
        <dbReference type="RuleBase" id="RU364020"/>
    </source>
</evidence>
<evidence type="ECO:0000256" key="4">
    <source>
        <dbReference type="ARBA" id="ARBA00022692"/>
    </source>
</evidence>
<dbReference type="InterPro" id="IPR018011">
    <property type="entry name" value="Carb_sulfotrans_8-10"/>
</dbReference>
<keyword evidence="9" id="KW-0119">Carbohydrate metabolism</keyword>
<evidence type="ECO:0000313" key="10">
    <source>
        <dbReference type="EMBL" id="CAG5115750.1"/>
    </source>
</evidence>
<keyword evidence="11" id="KW-1185">Reference proteome</keyword>
<dbReference type="OrthoDB" id="6380564at2759"/>
<dbReference type="GO" id="GO:0000139">
    <property type="term" value="C:Golgi membrane"/>
    <property type="evidence" value="ECO:0007669"/>
    <property type="project" value="UniProtKB-SubCell"/>
</dbReference>
<protein>
    <recommendedName>
        <fullName evidence="9">Carbohydrate sulfotransferase</fullName>
        <ecNumber evidence="9">2.8.2.-</ecNumber>
    </recommendedName>
</protein>